<dbReference type="GO" id="GO:0015012">
    <property type="term" value="P:heparan sulfate proteoglycan biosynthetic process"/>
    <property type="evidence" value="ECO:0007669"/>
    <property type="project" value="TreeGrafter"/>
</dbReference>
<dbReference type="AlphaFoldDB" id="A0A2G8T5D2"/>
<dbReference type="GO" id="GO:0016020">
    <property type="term" value="C:membrane"/>
    <property type="evidence" value="ECO:0007669"/>
    <property type="project" value="InterPro"/>
</dbReference>
<comment type="caution">
    <text evidence="15">The sequence shown here is derived from an EMBL/GenBank/DDBJ whole genome shotgun (WGS) entry which is preliminary data.</text>
</comment>
<dbReference type="Proteomes" id="UP000228593">
    <property type="component" value="Unassembled WGS sequence"/>
</dbReference>
<proteinExistence type="predicted"/>
<reference evidence="15 16" key="1">
    <citation type="submission" date="2017-10" db="EMBL/GenBank/DDBJ databases">
        <title>Massilia psychrophilum sp. nov., a novel purple-pigmented bacterium isolated from Tianshan glacier, Xinjiang Municipality, China.</title>
        <authorList>
            <person name="Wang H."/>
        </authorList>
    </citation>
    <scope>NUCLEOTIDE SEQUENCE [LARGE SCALE GENOMIC DNA]</scope>
    <source>
        <strain evidence="15 16">JCM 30813</strain>
    </source>
</reference>
<evidence type="ECO:0000256" key="13">
    <source>
        <dbReference type="ARBA" id="ARBA00023180"/>
    </source>
</evidence>
<evidence type="ECO:0000256" key="12">
    <source>
        <dbReference type="ARBA" id="ARBA00023157"/>
    </source>
</evidence>
<evidence type="ECO:0000256" key="11">
    <source>
        <dbReference type="ARBA" id="ARBA00023136"/>
    </source>
</evidence>
<dbReference type="EMBL" id="PDOB01000003">
    <property type="protein sequence ID" value="PIL41199.1"/>
    <property type="molecule type" value="Genomic_DNA"/>
</dbReference>
<dbReference type="InterPro" id="IPR003406">
    <property type="entry name" value="Glyco_trans_14"/>
</dbReference>
<evidence type="ECO:0000256" key="2">
    <source>
        <dbReference type="ARBA" id="ARBA00004648"/>
    </source>
</evidence>
<keyword evidence="9" id="KW-1133">Transmembrane helix</keyword>
<evidence type="ECO:0000256" key="6">
    <source>
        <dbReference type="ARBA" id="ARBA00022723"/>
    </source>
</evidence>
<keyword evidence="7" id="KW-0256">Endoplasmic reticulum</keyword>
<accession>A0A2G8T5D2</accession>
<organism evidence="15 16">
    <name type="scientific">Massilia psychrophila</name>
    <dbReference type="NCBI Taxonomy" id="1603353"/>
    <lineage>
        <taxon>Bacteria</taxon>
        <taxon>Pseudomonadati</taxon>
        <taxon>Pseudomonadota</taxon>
        <taxon>Betaproteobacteria</taxon>
        <taxon>Burkholderiales</taxon>
        <taxon>Oxalobacteraceae</taxon>
        <taxon>Telluria group</taxon>
        <taxon>Massilia</taxon>
    </lineage>
</organism>
<keyword evidence="3" id="KW-0328">Glycosyltransferase</keyword>
<dbReference type="GO" id="GO:0050650">
    <property type="term" value="P:chondroitin sulfate proteoglycan biosynthetic process"/>
    <property type="evidence" value="ECO:0007669"/>
    <property type="project" value="TreeGrafter"/>
</dbReference>
<evidence type="ECO:0000256" key="5">
    <source>
        <dbReference type="ARBA" id="ARBA00022692"/>
    </source>
</evidence>
<keyword evidence="10" id="KW-0333">Golgi apparatus</keyword>
<dbReference type="RefSeq" id="WP_099914645.1">
    <property type="nucleotide sequence ID" value="NZ_BMHS01000004.1"/>
</dbReference>
<keyword evidence="12" id="KW-1015">Disulfide bond</keyword>
<dbReference type="GO" id="GO:0030158">
    <property type="term" value="F:protein xylosyltransferase activity"/>
    <property type="evidence" value="ECO:0007669"/>
    <property type="project" value="InterPro"/>
</dbReference>
<keyword evidence="5" id="KW-0812">Transmembrane</keyword>
<evidence type="ECO:0000256" key="8">
    <source>
        <dbReference type="ARBA" id="ARBA00022968"/>
    </source>
</evidence>
<evidence type="ECO:0000256" key="14">
    <source>
        <dbReference type="ARBA" id="ARBA00042865"/>
    </source>
</evidence>
<gene>
    <name evidence="15" type="ORF">CR103_03650</name>
</gene>
<keyword evidence="4" id="KW-0808">Transferase</keyword>
<keyword evidence="16" id="KW-1185">Reference proteome</keyword>
<keyword evidence="6" id="KW-0479">Metal-binding</keyword>
<dbReference type="PANTHER" id="PTHR46025">
    <property type="entry name" value="XYLOSYLTRANSFERASE OXT"/>
    <property type="match status" value="1"/>
</dbReference>
<evidence type="ECO:0000256" key="10">
    <source>
        <dbReference type="ARBA" id="ARBA00023034"/>
    </source>
</evidence>
<sequence>MQQVILIHAHKDLGQLNTLVSQLLDDDFLIYVNVDAKSAIDVNGLHPAARLVLPRIAIYWGQFSQVEATLNSMRQILIEVGAFDKLVFISAQDAPLLPNRRLKMELAALAGRELLDCVAVGPHGWACAERYQYFHASGAVKALVCRAANHVMRVGGLRRAMVNGWQPWGGSSWWSLSRACVEAILKRVGTDPAIVRFFRSVTCPDELFFQTLVMNSPFRGSVVLENFRHIDWDGAKARHPKVLDERDFAAISASRAHFCRKIEAPASAALLPLLSRLRESREP</sequence>
<dbReference type="OrthoDB" id="7943907at2"/>
<evidence type="ECO:0000313" key="16">
    <source>
        <dbReference type="Proteomes" id="UP000228593"/>
    </source>
</evidence>
<dbReference type="Pfam" id="PF02485">
    <property type="entry name" value="Branch"/>
    <property type="match status" value="1"/>
</dbReference>
<evidence type="ECO:0000256" key="7">
    <source>
        <dbReference type="ARBA" id="ARBA00022824"/>
    </source>
</evidence>
<evidence type="ECO:0000256" key="1">
    <source>
        <dbReference type="ARBA" id="ARBA00004323"/>
    </source>
</evidence>
<comment type="subcellular location">
    <subcellularLocation>
        <location evidence="2">Endoplasmic reticulum membrane</location>
        <topology evidence="2">Single-pass type II membrane protein</topology>
    </subcellularLocation>
    <subcellularLocation>
        <location evidence="1">Golgi apparatus membrane</location>
        <topology evidence="1">Single-pass type II membrane protein</topology>
    </subcellularLocation>
</comment>
<keyword evidence="8" id="KW-0735">Signal-anchor</keyword>
<evidence type="ECO:0000313" key="15">
    <source>
        <dbReference type="EMBL" id="PIL41199.1"/>
    </source>
</evidence>
<keyword evidence="13" id="KW-0325">Glycoprotein</keyword>
<protein>
    <recommendedName>
        <fullName evidence="14">Peptide O-xylosyltransferase</fullName>
    </recommendedName>
</protein>
<dbReference type="GO" id="GO:0046872">
    <property type="term" value="F:metal ion binding"/>
    <property type="evidence" value="ECO:0007669"/>
    <property type="project" value="UniProtKB-KW"/>
</dbReference>
<evidence type="ECO:0000256" key="9">
    <source>
        <dbReference type="ARBA" id="ARBA00022989"/>
    </source>
</evidence>
<name>A0A2G8T5D2_9BURK</name>
<evidence type="ECO:0000256" key="3">
    <source>
        <dbReference type="ARBA" id="ARBA00022676"/>
    </source>
</evidence>
<keyword evidence="11" id="KW-0472">Membrane</keyword>
<dbReference type="PANTHER" id="PTHR46025:SF3">
    <property type="entry name" value="XYLOSYLTRANSFERASE OXT"/>
    <property type="match status" value="1"/>
</dbReference>
<evidence type="ECO:0000256" key="4">
    <source>
        <dbReference type="ARBA" id="ARBA00022679"/>
    </source>
</evidence>
<dbReference type="InterPro" id="IPR043538">
    <property type="entry name" value="XYLT"/>
</dbReference>